<dbReference type="InterPro" id="IPR014221">
    <property type="entry name" value="SpoII_E"/>
</dbReference>
<dbReference type="NCBIfam" id="TIGR02865">
    <property type="entry name" value="spore_II_E"/>
    <property type="match status" value="1"/>
</dbReference>
<dbReference type="EMBL" id="VUNQ01000010">
    <property type="protein sequence ID" value="MSU01036.1"/>
    <property type="molecule type" value="Genomic_DNA"/>
</dbReference>
<evidence type="ECO:0000256" key="2">
    <source>
        <dbReference type="SAM" id="Phobius"/>
    </source>
</evidence>
<dbReference type="SUPFAM" id="SSF81606">
    <property type="entry name" value="PP2C-like"/>
    <property type="match status" value="1"/>
</dbReference>
<proteinExistence type="predicted"/>
<keyword evidence="2" id="KW-0472">Membrane</keyword>
<protein>
    <submittedName>
        <fullName evidence="4">Stage II sporulation protein E</fullName>
        <ecNumber evidence="4">3.1.3.16</ecNumber>
    </submittedName>
</protein>
<evidence type="ECO:0000256" key="1">
    <source>
        <dbReference type="ARBA" id="ARBA00022801"/>
    </source>
</evidence>
<feature type="transmembrane region" description="Helical" evidence="2">
    <location>
        <begin position="103"/>
        <end position="123"/>
    </location>
</feature>
<name>A0A6N7XH77_9FIRM</name>
<dbReference type="RefSeq" id="WP_154439455.1">
    <property type="nucleotide sequence ID" value="NZ_JAHLPJ010000001.1"/>
</dbReference>
<dbReference type="GO" id="GO:0004722">
    <property type="term" value="F:protein serine/threonine phosphatase activity"/>
    <property type="evidence" value="ECO:0007669"/>
    <property type="project" value="UniProtKB-EC"/>
</dbReference>
<keyword evidence="2" id="KW-0812">Transmembrane</keyword>
<gene>
    <name evidence="4" type="primary">spoIIE</name>
    <name evidence="4" type="ORF">FYJ83_06095</name>
</gene>
<sequence length="775" mass="87035">MMRTDSLRTQGHWYGVNLKMDKTTIITIIIGFFLGRANLLNKLTPFGFAFLTAYIIMKSLNVPMLLSIIIGTLTFQGAKGIGYVLSYLLIYGFFSLFKEEKTYSLIKASLVSSIIFTICRGVTVLISKQLFIYDLFMVLFEGIIVFTMIYIFSFSLPIEKIGSASFNNEKTICSFITLALVLAGVKDIIILGVGIKNLISVIIILYLSYSYGAFIGGTTGIILGMVGYISQPEMPFIIGILGISGLLAGIFKDIGKSGSALGFILGNGIISFYVNGLGTSFLGVKEIAVGIILFLISANKVNEKFSESFVFDLDTKKDYNQKRDDIIIKKLNRMTELFNNLSTTFKESAAERDFHSTGEVYSMVDSIANGICTNCPKYQECWEENYYSTYQNFFNLVGMVEMKTSDNEIVYEEAKKFCIKSSSTIELIDRAVEKLNIDHNWKLKLRENRLLLSEQLEEIGKVIQNMTNEIYVNPKFNEEIEQNLYKDLKNNRLDIKDISVVQIGEEEFEIFVDLNTPINSEGKLKRAIAQSLGHEVVGDTNFNSISNKSQRFKLLRTNRFSAMTKVATMPNSEEKISGDSFTFGEMENTHFSALSDGMGIGRKANEESKVAISLLERLMEANADKDIILKTINSVLRVKSNEEMFATLDLAFIDLYAGKLQMIKTGAPATFIKKKDRVDMISDGTLPVGILRDVDFNLYEEYIEDGDIIIMMSDGVLDANRYIYDSEDWMKNIIMNINSINPQVIANEILATVRGVASIDTDDMTVLVTKVWKNL</sequence>
<dbReference type="InterPro" id="IPR001932">
    <property type="entry name" value="PPM-type_phosphatase-like_dom"/>
</dbReference>
<organism evidence="4 5">
    <name type="scientific">Tissierella pigra</name>
    <dbReference type="NCBI Taxonomy" id="2607614"/>
    <lineage>
        <taxon>Bacteria</taxon>
        <taxon>Bacillati</taxon>
        <taxon>Bacillota</taxon>
        <taxon>Tissierellia</taxon>
        <taxon>Tissierellales</taxon>
        <taxon>Tissierellaceae</taxon>
        <taxon>Tissierella</taxon>
    </lineage>
</organism>
<accession>A0A6N7XH77</accession>
<feature type="transmembrane region" description="Helical" evidence="2">
    <location>
        <begin position="21"/>
        <end position="40"/>
    </location>
</feature>
<keyword evidence="1 4" id="KW-0378">Hydrolase</keyword>
<dbReference type="Gene3D" id="3.60.40.10">
    <property type="entry name" value="PPM-type phosphatase domain"/>
    <property type="match status" value="1"/>
</dbReference>
<dbReference type="InterPro" id="IPR045768">
    <property type="entry name" value="SpoIIE_N"/>
</dbReference>
<dbReference type="InterPro" id="IPR052016">
    <property type="entry name" value="Bact_Sigma-Reg"/>
</dbReference>
<dbReference type="SMART" id="SM00331">
    <property type="entry name" value="PP2C_SIG"/>
    <property type="match status" value="1"/>
</dbReference>
<dbReference type="PANTHER" id="PTHR43156:SF2">
    <property type="entry name" value="STAGE II SPORULATION PROTEIN E"/>
    <property type="match status" value="1"/>
</dbReference>
<feature type="transmembrane region" description="Helical" evidence="2">
    <location>
        <begin position="234"/>
        <end position="251"/>
    </location>
</feature>
<evidence type="ECO:0000313" key="5">
    <source>
        <dbReference type="Proteomes" id="UP000469523"/>
    </source>
</evidence>
<dbReference type="Pfam" id="PF19732">
    <property type="entry name" value="SpoIIE_N"/>
    <property type="match status" value="1"/>
</dbReference>
<feature type="transmembrane region" description="Helical" evidence="2">
    <location>
        <begin position="46"/>
        <end position="73"/>
    </location>
</feature>
<evidence type="ECO:0000259" key="3">
    <source>
        <dbReference type="SMART" id="SM00331"/>
    </source>
</evidence>
<feature type="transmembrane region" description="Helical" evidence="2">
    <location>
        <begin position="202"/>
        <end position="228"/>
    </location>
</feature>
<evidence type="ECO:0000313" key="4">
    <source>
        <dbReference type="EMBL" id="MSU01036.1"/>
    </source>
</evidence>
<dbReference type="PANTHER" id="PTHR43156">
    <property type="entry name" value="STAGE II SPORULATION PROTEIN E-RELATED"/>
    <property type="match status" value="1"/>
</dbReference>
<keyword evidence="5" id="KW-1185">Reference proteome</keyword>
<keyword evidence="2" id="KW-1133">Transmembrane helix</keyword>
<feature type="transmembrane region" description="Helical" evidence="2">
    <location>
        <begin position="80"/>
        <end position="97"/>
    </location>
</feature>
<feature type="transmembrane region" description="Helical" evidence="2">
    <location>
        <begin position="130"/>
        <end position="152"/>
    </location>
</feature>
<dbReference type="Proteomes" id="UP000469523">
    <property type="component" value="Unassembled WGS sequence"/>
</dbReference>
<comment type="caution">
    <text evidence="4">The sequence shown here is derived from an EMBL/GenBank/DDBJ whole genome shotgun (WGS) entry which is preliminary data.</text>
</comment>
<feature type="domain" description="PPM-type phosphatase" evidence="3">
    <location>
        <begin position="561"/>
        <end position="771"/>
    </location>
</feature>
<dbReference type="Pfam" id="PF07228">
    <property type="entry name" value="SpoIIE"/>
    <property type="match status" value="1"/>
</dbReference>
<dbReference type="InterPro" id="IPR036457">
    <property type="entry name" value="PPM-type-like_dom_sf"/>
</dbReference>
<dbReference type="EC" id="3.1.3.16" evidence="4"/>
<dbReference type="AlphaFoldDB" id="A0A6N7XH77"/>
<feature type="transmembrane region" description="Helical" evidence="2">
    <location>
        <begin position="172"/>
        <end position="195"/>
    </location>
</feature>
<reference evidence="4 5" key="1">
    <citation type="submission" date="2019-09" db="EMBL/GenBank/DDBJ databases">
        <title>In-depth cultivation of the pig gut microbiome towards novel bacterial diversity and tailored functional studies.</title>
        <authorList>
            <person name="Wylensek D."/>
            <person name="Hitch T.C.A."/>
            <person name="Clavel T."/>
        </authorList>
    </citation>
    <scope>NUCLEOTIDE SEQUENCE [LARGE SCALE GENOMIC DNA]</scope>
    <source>
        <strain evidence="4 5">WCA3-693-APC-4?</strain>
    </source>
</reference>